<accession>A0AC61R460</accession>
<proteinExistence type="predicted"/>
<organism evidence="1 2">
    <name type="scientific">Dubosiella muris</name>
    <dbReference type="NCBI Taxonomy" id="3038133"/>
    <lineage>
        <taxon>Bacteria</taxon>
        <taxon>Bacillati</taxon>
        <taxon>Bacillota</taxon>
        <taxon>Erysipelotrichia</taxon>
        <taxon>Erysipelotrichales</taxon>
        <taxon>Erysipelotrichaceae</taxon>
        <taxon>Dubosiella</taxon>
    </lineage>
</organism>
<name>A0AC61R460_9FIRM</name>
<sequence>MKSEFLTSAAGRQDWPESTRPEIVVVGRSNVGKSSFINAFTNRKKLAYVGNTPGKTRLINFFTIDDQWTLVDVPGYGYAKMSKAQLEKLGKMMDDYFLHRENIAGVIQLVDGRHEPTADDVDMVQFFREMGYPVIIGATKIDKVPKTKRIAALKKISQKLQLPLASVCPISSVEKTGFDKVQSLIDEKRQHFEQKREK</sequence>
<evidence type="ECO:0000313" key="2">
    <source>
        <dbReference type="Proteomes" id="UP000308836"/>
    </source>
</evidence>
<keyword evidence="2" id="KW-1185">Reference proteome</keyword>
<protein>
    <submittedName>
        <fullName evidence="1">YihA family ribosome biogenesis GTP-binding protein</fullName>
    </submittedName>
</protein>
<evidence type="ECO:0000313" key="1">
    <source>
        <dbReference type="EMBL" id="TGY64775.1"/>
    </source>
</evidence>
<dbReference type="Proteomes" id="UP000308836">
    <property type="component" value="Unassembled WGS sequence"/>
</dbReference>
<reference evidence="1" key="1">
    <citation type="submission" date="2019-04" db="EMBL/GenBank/DDBJ databases">
        <title>Microbes associate with the intestines of laboratory mice.</title>
        <authorList>
            <person name="Navarre W."/>
            <person name="Wong E."/>
            <person name="Huang K."/>
            <person name="Tropini C."/>
            <person name="Ng K."/>
            <person name="Yu B."/>
        </authorList>
    </citation>
    <scope>NUCLEOTIDE SEQUENCE</scope>
    <source>
        <strain evidence="1">NM09_H32</strain>
    </source>
</reference>
<gene>
    <name evidence="1" type="ORF">E5336_11815</name>
</gene>
<dbReference type="EMBL" id="SRYG01000037">
    <property type="protein sequence ID" value="TGY64775.1"/>
    <property type="molecule type" value="Genomic_DNA"/>
</dbReference>
<comment type="caution">
    <text evidence="1">The sequence shown here is derived from an EMBL/GenBank/DDBJ whole genome shotgun (WGS) entry which is preliminary data.</text>
</comment>